<dbReference type="OrthoDB" id="72295at2759"/>
<proteinExistence type="predicted"/>
<dbReference type="InterPro" id="IPR011011">
    <property type="entry name" value="Znf_FYVE_PHD"/>
</dbReference>
<dbReference type="SMART" id="SM00249">
    <property type="entry name" value="PHD"/>
    <property type="match status" value="1"/>
</dbReference>
<name>A0A8K1CSM6_PYTOL</name>
<feature type="compositionally biased region" description="Polar residues" evidence="6">
    <location>
        <begin position="760"/>
        <end position="770"/>
    </location>
</feature>
<keyword evidence="5" id="KW-0175">Coiled coil</keyword>
<keyword evidence="1" id="KW-0479">Metal-binding</keyword>
<dbReference type="Pfam" id="PF00628">
    <property type="entry name" value="PHD"/>
    <property type="match status" value="1"/>
</dbReference>
<organism evidence="9 10">
    <name type="scientific">Pythium oligandrum</name>
    <name type="common">Mycoparasitic fungus</name>
    <dbReference type="NCBI Taxonomy" id="41045"/>
    <lineage>
        <taxon>Eukaryota</taxon>
        <taxon>Sar</taxon>
        <taxon>Stramenopiles</taxon>
        <taxon>Oomycota</taxon>
        <taxon>Peronosporomycetes</taxon>
        <taxon>Pythiales</taxon>
        <taxon>Pythiaceae</taxon>
        <taxon>Pythium</taxon>
    </lineage>
</organism>
<dbReference type="CDD" id="cd20143">
    <property type="entry name" value="PWWP_AtATX3-like"/>
    <property type="match status" value="1"/>
</dbReference>
<evidence type="ECO:0000313" key="10">
    <source>
        <dbReference type="Proteomes" id="UP000794436"/>
    </source>
</evidence>
<feature type="compositionally biased region" description="Polar residues" evidence="6">
    <location>
        <begin position="549"/>
        <end position="560"/>
    </location>
</feature>
<dbReference type="InterPro" id="IPR001965">
    <property type="entry name" value="Znf_PHD"/>
</dbReference>
<dbReference type="Gene3D" id="2.30.30.140">
    <property type="match status" value="1"/>
</dbReference>
<evidence type="ECO:0000256" key="6">
    <source>
        <dbReference type="SAM" id="MobiDB-lite"/>
    </source>
</evidence>
<dbReference type="SUPFAM" id="SSF57903">
    <property type="entry name" value="FYVE/PHD zinc finger"/>
    <property type="match status" value="1"/>
</dbReference>
<dbReference type="SMART" id="SM00293">
    <property type="entry name" value="PWWP"/>
    <property type="match status" value="1"/>
</dbReference>
<evidence type="ECO:0000259" key="8">
    <source>
        <dbReference type="PROSITE" id="PS50812"/>
    </source>
</evidence>
<dbReference type="InterPro" id="IPR019787">
    <property type="entry name" value="Znf_PHD-finger"/>
</dbReference>
<dbReference type="PANTHER" id="PTHR47162">
    <property type="entry name" value="OS02G0192300 PROTEIN"/>
    <property type="match status" value="1"/>
</dbReference>
<feature type="region of interest" description="Disordered" evidence="6">
    <location>
        <begin position="201"/>
        <end position="292"/>
    </location>
</feature>
<dbReference type="GO" id="GO:0008270">
    <property type="term" value="F:zinc ion binding"/>
    <property type="evidence" value="ECO:0007669"/>
    <property type="project" value="UniProtKB-KW"/>
</dbReference>
<feature type="region of interest" description="Disordered" evidence="6">
    <location>
        <begin position="547"/>
        <end position="583"/>
    </location>
</feature>
<dbReference type="PROSITE" id="PS01359">
    <property type="entry name" value="ZF_PHD_1"/>
    <property type="match status" value="1"/>
</dbReference>
<keyword evidence="10" id="KW-1185">Reference proteome</keyword>
<reference evidence="9" key="1">
    <citation type="submission" date="2019-03" db="EMBL/GenBank/DDBJ databases">
        <title>Long read genome sequence of the mycoparasitic Pythium oligandrum ATCC 38472 isolated from sugarbeet rhizosphere.</title>
        <authorList>
            <person name="Gaulin E."/>
        </authorList>
    </citation>
    <scope>NUCLEOTIDE SEQUENCE</scope>
    <source>
        <strain evidence="9">ATCC 38472_TT</strain>
    </source>
</reference>
<dbReference type="Proteomes" id="UP000794436">
    <property type="component" value="Unassembled WGS sequence"/>
</dbReference>
<evidence type="ECO:0000256" key="4">
    <source>
        <dbReference type="PROSITE-ProRule" id="PRU00146"/>
    </source>
</evidence>
<dbReference type="PROSITE" id="PS50016">
    <property type="entry name" value="ZF_PHD_2"/>
    <property type="match status" value="1"/>
</dbReference>
<feature type="region of interest" description="Disordered" evidence="6">
    <location>
        <begin position="746"/>
        <end position="802"/>
    </location>
</feature>
<dbReference type="InterPro" id="IPR000313">
    <property type="entry name" value="PWWP_dom"/>
</dbReference>
<keyword evidence="2 4" id="KW-0863">Zinc-finger</keyword>
<feature type="coiled-coil region" evidence="5">
    <location>
        <begin position="683"/>
        <end position="731"/>
    </location>
</feature>
<evidence type="ECO:0000256" key="1">
    <source>
        <dbReference type="ARBA" id="ARBA00022723"/>
    </source>
</evidence>
<keyword evidence="3" id="KW-0862">Zinc</keyword>
<gene>
    <name evidence="9" type="ORF">Poli38472_005962</name>
</gene>
<accession>A0A8K1CSM6</accession>
<dbReference type="InterPro" id="IPR019786">
    <property type="entry name" value="Zinc_finger_PHD-type_CS"/>
</dbReference>
<feature type="compositionally biased region" description="Polar residues" evidence="6">
    <location>
        <begin position="210"/>
        <end position="227"/>
    </location>
</feature>
<evidence type="ECO:0000256" key="2">
    <source>
        <dbReference type="ARBA" id="ARBA00022771"/>
    </source>
</evidence>
<feature type="compositionally biased region" description="Basic residues" evidence="6">
    <location>
        <begin position="785"/>
        <end position="802"/>
    </location>
</feature>
<dbReference type="PROSITE" id="PS50812">
    <property type="entry name" value="PWWP"/>
    <property type="match status" value="1"/>
</dbReference>
<dbReference type="EMBL" id="SPLM01000002">
    <property type="protein sequence ID" value="TMW68494.1"/>
    <property type="molecule type" value="Genomic_DNA"/>
</dbReference>
<comment type="caution">
    <text evidence="9">The sequence shown here is derived from an EMBL/GenBank/DDBJ whole genome shotgun (WGS) entry which is preliminary data.</text>
</comment>
<dbReference type="SUPFAM" id="SSF63748">
    <property type="entry name" value="Tudor/PWWP/MBT"/>
    <property type="match status" value="1"/>
</dbReference>
<feature type="compositionally biased region" description="Acidic residues" evidence="6">
    <location>
        <begin position="748"/>
        <end position="757"/>
    </location>
</feature>
<protein>
    <submittedName>
        <fullName evidence="9">Uncharacterized protein</fullName>
    </submittedName>
</protein>
<evidence type="ECO:0000313" key="9">
    <source>
        <dbReference type="EMBL" id="TMW68494.1"/>
    </source>
</evidence>
<sequence>MATVMEPEQIQQYKEEYYETLEENKSLHEMLNQHGGLVLARVGSHPPWPARVSEPGEFVKMVRHRQKKGQICVYFFGTRNYGWASTSAIAPFSNDLSSLKTSKKYSPTMIQKATEALAEAQLVLDDTDEHNMRFYDSIMERRHRSMDMPCEYCNRVDDHYSLLILCDGKDCGREFHMGCLKPPMLKVPPGDWYCPECSKDSSKIKGGEQQKVSPGESSTKVASNEGSGSAAGDSAKKPKKERLKVKEGSLKRKLPPTSREKGKPESDTSPALPKKNRQEFIEESDVVPSKSPRKGIVKKQLWKCSTCPLALAEGAVPSLPKNQISSKINKLFTCAHCSSGAPAKVQLARALERIWSVVATNRQAMPFCNPLLPGIDPPKDMEGSTNVNLFRILAKIRRLEYEDVVSFTEDIEEVVQIALGIIGDQSQPLLESATTLQIMCEEQVGIHKIKLEALENKVSQMKELNKPKRLLEEAYVSAPGGEKKKWPVRWRGECGSFDDKFYPAVESRSITEWTAFVTAAPLYTSCEDLEEMSPVEWSQTAFTDHGVDRSSTVGNRWSHQSDADDGAMNGRTRPAPVPSFPGLTLSEGTDVMIALSELSQRKGDDAVRCGGWLERERDDVDGRDFFLSPSISEMQQMFDQQSALLRRALESHSALQRAWLVSKQKLLGLGDGVGFSVGEGRLAAELRLANKNLRARLQNKDKLVDQLTSEHARLRTRVQALEHELSEMKGNTSGLEKSILNELNSAQDDIEPYDTVDDSGVSSSEGTPNRKSPRAPAKETSTGKGSKKVSQKAPKKPIARTK</sequence>
<evidence type="ECO:0000259" key="7">
    <source>
        <dbReference type="PROSITE" id="PS50016"/>
    </source>
</evidence>
<evidence type="ECO:0000256" key="5">
    <source>
        <dbReference type="SAM" id="Coils"/>
    </source>
</evidence>
<evidence type="ECO:0000256" key="3">
    <source>
        <dbReference type="ARBA" id="ARBA00022833"/>
    </source>
</evidence>
<dbReference type="PANTHER" id="PTHR47162:SF10">
    <property type="entry name" value="METHYL-CPG-BINDING DOMAIN-CONTAINING PROTEIN 9 ISOFORM X1"/>
    <property type="match status" value="1"/>
</dbReference>
<dbReference type="AlphaFoldDB" id="A0A8K1CSM6"/>
<feature type="domain" description="PHD-type" evidence="7">
    <location>
        <begin position="147"/>
        <end position="200"/>
    </location>
</feature>
<dbReference type="Gene3D" id="3.30.40.10">
    <property type="entry name" value="Zinc/RING finger domain, C3HC4 (zinc finger)"/>
    <property type="match status" value="1"/>
</dbReference>
<dbReference type="InterPro" id="IPR013083">
    <property type="entry name" value="Znf_RING/FYVE/PHD"/>
</dbReference>
<dbReference type="Pfam" id="PF00855">
    <property type="entry name" value="PWWP"/>
    <property type="match status" value="1"/>
</dbReference>
<feature type="domain" description="PWWP" evidence="8">
    <location>
        <begin position="34"/>
        <end position="95"/>
    </location>
</feature>